<accession>A0A285PU92</accession>
<gene>
    <name evidence="3" type="ORF">EHLA_2129</name>
</gene>
<organism evidence="3 4">
    <name type="scientific">Anaerobutyricum hallii</name>
    <dbReference type="NCBI Taxonomy" id="39488"/>
    <lineage>
        <taxon>Bacteria</taxon>
        <taxon>Bacillati</taxon>
        <taxon>Bacillota</taxon>
        <taxon>Clostridia</taxon>
        <taxon>Lachnospirales</taxon>
        <taxon>Lachnospiraceae</taxon>
        <taxon>Anaerobutyricum</taxon>
    </lineage>
</organism>
<keyword evidence="1" id="KW-0472">Membrane</keyword>
<name>A0A285PU92_9FIRM</name>
<keyword evidence="4" id="KW-1185">Reference proteome</keyword>
<protein>
    <recommendedName>
        <fullName evidence="2">RND related beta-barrel domain-containing protein</fullName>
    </recommendedName>
</protein>
<evidence type="ECO:0000313" key="3">
    <source>
        <dbReference type="EMBL" id="SOB72762.1"/>
    </source>
</evidence>
<evidence type="ECO:0000259" key="2">
    <source>
        <dbReference type="Pfam" id="PF26011"/>
    </source>
</evidence>
<dbReference type="RefSeq" id="WP_096240746.1">
    <property type="nucleotide sequence ID" value="NZ_LT907978.1"/>
</dbReference>
<keyword evidence="1" id="KW-0812">Transmembrane</keyword>
<dbReference type="EMBL" id="LT907978">
    <property type="protein sequence ID" value="SOB72762.1"/>
    <property type="molecule type" value="Genomic_DNA"/>
</dbReference>
<feature type="transmembrane region" description="Helical" evidence="1">
    <location>
        <begin position="12"/>
        <end position="32"/>
    </location>
</feature>
<reference evidence="4" key="1">
    <citation type="submission" date="2017-09" db="EMBL/GenBank/DDBJ databases">
        <authorList>
            <person name="Shetty A S."/>
        </authorList>
    </citation>
    <scope>NUCLEOTIDE SEQUENCE [LARGE SCALE GENOMIC DNA]</scope>
</reference>
<evidence type="ECO:0000256" key="1">
    <source>
        <dbReference type="SAM" id="Phobius"/>
    </source>
</evidence>
<dbReference type="Proteomes" id="UP000217549">
    <property type="component" value="Chromosome I"/>
</dbReference>
<dbReference type="Pfam" id="PF26011">
    <property type="entry name" value="Beta-barrel_RND_rel"/>
    <property type="match status" value="1"/>
</dbReference>
<dbReference type="InterPro" id="IPR058729">
    <property type="entry name" value="Beta-barrel_RND-rel"/>
</dbReference>
<keyword evidence="1" id="KW-1133">Transmembrane helix</keyword>
<dbReference type="KEGG" id="ehl:EHLA_2129"/>
<sequence>MAKQKKKSVHLHMNLGTLIFLIIVIYLMAYILSYLGKSKLAIYEVSASDIVDSIDGTGVILRKETLVHTEQSGYINYYVQEGSMIRQNGTVYTVDTTGKVRKYLKQMLEKKNSVSQDEKEQVVEKLKVFSEGYTDNNFSLLYETQNDISSTLLAYTDTMLAQNKEELAQKYGQSAYITAASPKEGLVSFLSDGMEKLEQEKVSKNIFVNKVKMKDLRTDKKQKAGKPVYRLVEGQDWQLMIPVNKNDYDRLKKREEDRQTIQVTFHKDNFVAAAQYHCLKQNDSYYVILSFDNYIQRYLNQRYLYVSLTLSETKGLKIPSSSLVKKEVYKIPKSFLVNGGNSSKKEQVNIMKTNKKGEKVLTQAAVNVYKSDEDYVYVYSANLTKGTVLSETNKEKIYTLKNKSQIQGVYIVNRGYTVFKQIEMVERNEDYCIVSAKNSGIELYDRIILNSDTVKEDQVIY</sequence>
<evidence type="ECO:0000313" key="4">
    <source>
        <dbReference type="Proteomes" id="UP000217549"/>
    </source>
</evidence>
<feature type="domain" description="RND related beta-barrel" evidence="2">
    <location>
        <begin position="237"/>
        <end position="310"/>
    </location>
</feature>
<proteinExistence type="predicted"/>
<dbReference type="AlphaFoldDB" id="A0A285PU92"/>